<evidence type="ECO:0000256" key="2">
    <source>
        <dbReference type="ARBA" id="ARBA00022741"/>
    </source>
</evidence>
<reference evidence="5 6" key="1">
    <citation type="submission" date="2018-11" db="EMBL/GenBank/DDBJ databases">
        <title>Genomic Encyclopedia of Type Strains, Phase IV (KMG-IV): sequencing the most valuable type-strain genomes for metagenomic binning, comparative biology and taxonomic classification.</title>
        <authorList>
            <person name="Goeker M."/>
        </authorList>
    </citation>
    <scope>NUCLEOTIDE SEQUENCE [LARGE SCALE GENOMIC DNA]</scope>
    <source>
        <strain evidence="5 6">DSM 101684</strain>
    </source>
</reference>
<dbReference type="InterPro" id="IPR037257">
    <property type="entry name" value="T2SS_E_N_sf"/>
</dbReference>
<comment type="similarity">
    <text evidence="1">Belongs to the GSP E family.</text>
</comment>
<dbReference type="GO" id="GO:0016887">
    <property type="term" value="F:ATP hydrolysis activity"/>
    <property type="evidence" value="ECO:0007669"/>
    <property type="project" value="TreeGrafter"/>
</dbReference>
<evidence type="ECO:0000259" key="4">
    <source>
        <dbReference type="PROSITE" id="PS00662"/>
    </source>
</evidence>
<dbReference type="RefSeq" id="WP_245968710.1">
    <property type="nucleotide sequence ID" value="NZ_RKQL01000001.1"/>
</dbReference>
<dbReference type="EMBL" id="RKQL01000001">
    <property type="protein sequence ID" value="RPE72734.1"/>
    <property type="molecule type" value="Genomic_DNA"/>
</dbReference>
<accession>A0A3N4VIG0</accession>
<evidence type="ECO:0000313" key="5">
    <source>
        <dbReference type="EMBL" id="RPE72734.1"/>
    </source>
</evidence>
<keyword evidence="2" id="KW-0547">Nucleotide-binding</keyword>
<proteinExistence type="inferred from homology"/>
<name>A0A3N4VIG0_9BURK</name>
<dbReference type="PROSITE" id="PS00662">
    <property type="entry name" value="T2SP_E"/>
    <property type="match status" value="1"/>
</dbReference>
<sequence>MTTAAPAPTIEWPLPPFASYAQAEGVEGEWECEVEGLNGQTRRCLLVGFDPLAETAWIRVPPSRARLPVQFSMFRRLRILTPLSPATPSASSGPQAQLVEYRARLPYRVRLRDETVFEGETIGHTETPQGLFLFEPIDEHDRVRRVFIPRGVIAQTQIGAALGEVLVAQKVVSPAQVEQALQEQDRLRQRKLGDYLVSEKIVTPEQLLEALEAQARMPLVRLGEALTGLGMITPEQLEAALERQKTERSVPLGEILVRSGQLSRHDLQMALARKMGYPIVDLKQFPIDAEAVRRVPFALARRLRIVPLLWRSGTLIVASDDPTRQGVLDEIEFATQAKVVAALAAAPIQERDIAEIYRRLGGAPEVAPGVVEWPDDPAAFKAGELLEQLEQFEAPADEEHEPLIEQSDNQLVRLIHTLIIEAHQQGASDIHIETFPNRRKVRIRLRKDGRLEPYMELPHTYRAAIVARIKIMCDLDISERRKPQDGKINFARFVPGQNIELRVATIPTFGGAEDVVLRILASAKPVPLQELGLAPANLATLREVVERPYGMILCVGPTGSGKTTTLHSLLQHINTPERKIWTAEDPVEITNPDLRQVQVNPKIDWTFAKALRAFLRADPDVIMVGEIRDVETAHMSVEASLTGHLVLSTLHTNSAPETVTRLLDMGMDPFNFSDSLLAVLAQRLVRRLCPDCRVAEPLSAEMLTELVDDYLLGFPDDLRPTAQAVRQDWQTQLGSESPLRHHRSPGCPACNHTGYRGRVGLHELLRVNLEIRRLIQQRGAPQQIQHAAMRAGAFRTLRQDGILKVLQGLTSLDEVRANTSHL</sequence>
<protein>
    <submittedName>
        <fullName evidence="5">Type II secretory ATPase GspE/PulE/Tfp pilus assembly ATPase PilB-like protein</fullName>
    </submittedName>
</protein>
<evidence type="ECO:0000256" key="1">
    <source>
        <dbReference type="ARBA" id="ARBA00006611"/>
    </source>
</evidence>
<dbReference type="InterPro" id="IPR027417">
    <property type="entry name" value="P-loop_NTPase"/>
</dbReference>
<evidence type="ECO:0000313" key="6">
    <source>
        <dbReference type="Proteomes" id="UP000272193"/>
    </source>
</evidence>
<gene>
    <name evidence="5" type="ORF">EDC62_0436</name>
</gene>
<dbReference type="InterPro" id="IPR007831">
    <property type="entry name" value="T2SS_GspE_N"/>
</dbReference>
<dbReference type="InterPro" id="IPR003593">
    <property type="entry name" value="AAA+_ATPase"/>
</dbReference>
<dbReference type="SUPFAM" id="SSF160246">
    <property type="entry name" value="EspE N-terminal domain-like"/>
    <property type="match status" value="2"/>
</dbReference>
<keyword evidence="6" id="KW-1185">Reference proteome</keyword>
<dbReference type="PANTHER" id="PTHR30258">
    <property type="entry name" value="TYPE II SECRETION SYSTEM PROTEIN GSPE-RELATED"/>
    <property type="match status" value="1"/>
</dbReference>
<dbReference type="Gene3D" id="3.30.300.160">
    <property type="entry name" value="Type II secretion system, protein E, N-terminal domain"/>
    <property type="match status" value="1"/>
</dbReference>
<dbReference type="Gene3D" id="3.30.450.90">
    <property type="match status" value="1"/>
</dbReference>
<dbReference type="Pfam" id="PF05157">
    <property type="entry name" value="MshEN"/>
    <property type="match status" value="1"/>
</dbReference>
<evidence type="ECO:0000256" key="3">
    <source>
        <dbReference type="ARBA" id="ARBA00022840"/>
    </source>
</evidence>
<dbReference type="AlphaFoldDB" id="A0A3N4VIG0"/>
<dbReference type="CDD" id="cd01129">
    <property type="entry name" value="PulE-GspE-like"/>
    <property type="match status" value="1"/>
</dbReference>
<organism evidence="5 6">
    <name type="scientific">Tibeticola sediminis</name>
    <dbReference type="NCBI Taxonomy" id="1917811"/>
    <lineage>
        <taxon>Bacteria</taxon>
        <taxon>Pseudomonadati</taxon>
        <taxon>Pseudomonadota</taxon>
        <taxon>Betaproteobacteria</taxon>
        <taxon>Burkholderiales</taxon>
        <taxon>Comamonadaceae</taxon>
        <taxon>Tibeticola</taxon>
    </lineage>
</organism>
<feature type="domain" description="Bacterial type II secretion system protein E" evidence="4">
    <location>
        <begin position="615"/>
        <end position="629"/>
    </location>
</feature>
<dbReference type="PANTHER" id="PTHR30258:SF1">
    <property type="entry name" value="PROTEIN TRANSPORT PROTEIN HOFB HOMOLOG"/>
    <property type="match status" value="1"/>
</dbReference>
<dbReference type="Proteomes" id="UP000272193">
    <property type="component" value="Unassembled WGS sequence"/>
</dbReference>
<comment type="caution">
    <text evidence="5">The sequence shown here is derived from an EMBL/GenBank/DDBJ whole genome shotgun (WGS) entry which is preliminary data.</text>
</comment>
<dbReference type="SUPFAM" id="SSF52540">
    <property type="entry name" value="P-loop containing nucleoside triphosphate hydrolases"/>
    <property type="match status" value="1"/>
</dbReference>
<dbReference type="GO" id="GO:0005886">
    <property type="term" value="C:plasma membrane"/>
    <property type="evidence" value="ECO:0007669"/>
    <property type="project" value="TreeGrafter"/>
</dbReference>
<dbReference type="Gene3D" id="3.40.50.300">
    <property type="entry name" value="P-loop containing nucleotide triphosphate hydrolases"/>
    <property type="match status" value="1"/>
</dbReference>
<dbReference type="InterPro" id="IPR001482">
    <property type="entry name" value="T2SS/T4SS_dom"/>
</dbReference>
<dbReference type="Pfam" id="PF00437">
    <property type="entry name" value="T2SSE"/>
    <property type="match status" value="1"/>
</dbReference>
<dbReference type="SMART" id="SM00382">
    <property type="entry name" value="AAA"/>
    <property type="match status" value="1"/>
</dbReference>
<dbReference type="GO" id="GO:0005524">
    <property type="term" value="F:ATP binding"/>
    <property type="evidence" value="ECO:0007669"/>
    <property type="project" value="UniProtKB-KW"/>
</dbReference>
<keyword evidence="3" id="KW-0067">ATP-binding</keyword>